<dbReference type="PANTHER" id="PTHR16222">
    <property type="entry name" value="ADP-RIBOSYLGLYCOHYDROLASE"/>
    <property type="match status" value="1"/>
</dbReference>
<proteinExistence type="inferred from homology"/>
<feature type="binding site" evidence="3">
    <location>
        <position position="92"/>
    </location>
    <ligand>
        <name>Mg(2+)</name>
        <dbReference type="ChEBI" id="CHEBI:18420"/>
        <label>1</label>
    </ligand>
</feature>
<feature type="binding site" evidence="3">
    <location>
        <position position="351"/>
    </location>
    <ligand>
        <name>Mg(2+)</name>
        <dbReference type="ChEBI" id="CHEBI:18420"/>
        <label>1</label>
    </ligand>
</feature>
<evidence type="ECO:0000256" key="1">
    <source>
        <dbReference type="ARBA" id="ARBA00010702"/>
    </source>
</evidence>
<dbReference type="Pfam" id="PF03747">
    <property type="entry name" value="ADP_ribosyl_GH"/>
    <property type="match status" value="1"/>
</dbReference>
<dbReference type="AlphaFoldDB" id="A0AA37WF67"/>
<gene>
    <name evidence="4" type="ORF">GCM10007940_31690</name>
</gene>
<dbReference type="GO" id="GO:0046872">
    <property type="term" value="F:metal ion binding"/>
    <property type="evidence" value="ECO:0007669"/>
    <property type="project" value="UniProtKB-KW"/>
</dbReference>
<feature type="binding site" evidence="3">
    <location>
        <position position="91"/>
    </location>
    <ligand>
        <name>Mg(2+)</name>
        <dbReference type="ChEBI" id="CHEBI:18420"/>
        <label>1</label>
    </ligand>
</feature>
<dbReference type="RefSeq" id="WP_235294324.1">
    <property type="nucleotide sequence ID" value="NZ_BSOH01000021.1"/>
</dbReference>
<protein>
    <recommendedName>
        <fullName evidence="6">ADP-ribosylglycohydrolase</fullName>
    </recommendedName>
</protein>
<feature type="binding site" evidence="3">
    <location>
        <position position="90"/>
    </location>
    <ligand>
        <name>Mg(2+)</name>
        <dbReference type="ChEBI" id="CHEBI:18420"/>
        <label>1</label>
    </ligand>
</feature>
<dbReference type="PANTHER" id="PTHR16222:SF24">
    <property type="entry name" value="ADP-RIBOSYLHYDROLASE ARH3"/>
    <property type="match status" value="1"/>
</dbReference>
<dbReference type="GO" id="GO:0016787">
    <property type="term" value="F:hydrolase activity"/>
    <property type="evidence" value="ECO:0007669"/>
    <property type="project" value="UniProtKB-KW"/>
</dbReference>
<accession>A0AA37WF67</accession>
<dbReference type="Gene3D" id="1.10.4080.10">
    <property type="entry name" value="ADP-ribosylation/Crystallin J1"/>
    <property type="match status" value="1"/>
</dbReference>
<organism evidence="4 5">
    <name type="scientific">Portibacter lacus</name>
    <dbReference type="NCBI Taxonomy" id="1099794"/>
    <lineage>
        <taxon>Bacteria</taxon>
        <taxon>Pseudomonadati</taxon>
        <taxon>Bacteroidota</taxon>
        <taxon>Saprospiria</taxon>
        <taxon>Saprospirales</taxon>
        <taxon>Haliscomenobacteraceae</taxon>
        <taxon>Portibacter</taxon>
    </lineage>
</organism>
<keyword evidence="3" id="KW-0479">Metal-binding</keyword>
<dbReference type="InterPro" id="IPR050792">
    <property type="entry name" value="ADP-ribosylglycohydrolase"/>
</dbReference>
<feature type="binding site" evidence="3">
    <location>
        <position position="353"/>
    </location>
    <ligand>
        <name>Mg(2+)</name>
        <dbReference type="ChEBI" id="CHEBI:18420"/>
        <label>1</label>
    </ligand>
</feature>
<dbReference type="Proteomes" id="UP001156666">
    <property type="component" value="Unassembled WGS sequence"/>
</dbReference>
<evidence type="ECO:0000313" key="5">
    <source>
        <dbReference type="Proteomes" id="UP001156666"/>
    </source>
</evidence>
<keyword evidence="3" id="KW-0460">Magnesium</keyword>
<reference evidence="4" key="1">
    <citation type="journal article" date="2014" name="Int. J. Syst. Evol. Microbiol.">
        <title>Complete genome sequence of Corynebacterium casei LMG S-19264T (=DSM 44701T), isolated from a smear-ripened cheese.</title>
        <authorList>
            <consortium name="US DOE Joint Genome Institute (JGI-PGF)"/>
            <person name="Walter F."/>
            <person name="Albersmeier A."/>
            <person name="Kalinowski J."/>
            <person name="Ruckert C."/>
        </authorList>
    </citation>
    <scope>NUCLEOTIDE SEQUENCE</scope>
    <source>
        <strain evidence="4">NBRC 108769</strain>
    </source>
</reference>
<comment type="cofactor">
    <cofactor evidence="3">
        <name>Mg(2+)</name>
        <dbReference type="ChEBI" id="CHEBI:18420"/>
    </cofactor>
    <text evidence="3">Binds 2 magnesium ions per subunit.</text>
</comment>
<dbReference type="InterPro" id="IPR036705">
    <property type="entry name" value="Ribosyl_crysJ1_sf"/>
</dbReference>
<evidence type="ECO:0008006" key="6">
    <source>
        <dbReference type="Google" id="ProtNLM"/>
    </source>
</evidence>
<evidence type="ECO:0000256" key="2">
    <source>
        <dbReference type="ARBA" id="ARBA00022801"/>
    </source>
</evidence>
<evidence type="ECO:0000313" key="4">
    <source>
        <dbReference type="EMBL" id="GLR18553.1"/>
    </source>
</evidence>
<dbReference type="InterPro" id="IPR005502">
    <property type="entry name" value="Ribosyl_crysJ1"/>
</dbReference>
<name>A0AA37WF67_9BACT</name>
<comment type="caution">
    <text evidence="4">The sequence shown here is derived from an EMBL/GenBank/DDBJ whole genome shotgun (WGS) entry which is preliminary data.</text>
</comment>
<feature type="binding site" evidence="3">
    <location>
        <position position="354"/>
    </location>
    <ligand>
        <name>Mg(2+)</name>
        <dbReference type="ChEBI" id="CHEBI:18420"/>
        <label>1</label>
    </ligand>
</feature>
<keyword evidence="5" id="KW-1185">Reference proteome</keyword>
<keyword evidence="2" id="KW-0378">Hydrolase</keyword>
<reference evidence="4" key="2">
    <citation type="submission" date="2023-01" db="EMBL/GenBank/DDBJ databases">
        <title>Draft genome sequence of Portibacter lacus strain NBRC 108769.</title>
        <authorList>
            <person name="Sun Q."/>
            <person name="Mori K."/>
        </authorList>
    </citation>
    <scope>NUCLEOTIDE SEQUENCE</scope>
    <source>
        <strain evidence="4">NBRC 108769</strain>
    </source>
</reference>
<sequence length="402" mass="44984">MKKAEINIPVPNPTSYDMANTPLTEDVFYDKILGALVGSAIGDAMGAPTEMWDRNDIQAKFGFVNGLTPVIREKSPEGTWQHNMISGSTTDDTRWKMLVGQYLIENKGEMSPDSFAKFIVTYYQSLLKGLSNKEVLNSTDVLEDEMEKVDWIKEWARVALVYGKDEVEYAAAQNRFYGGEMACGGLLYSPMFGLTATSSEKAYRTAFEHSFFDIGYARDLSALASVMTNLALYHESIDTILTETFKVDPFKYKESRLIGRLSYNMAMEAKGIVQAPIEVEQDQIFDTPPLNFKGSPEDWYRLNNIYDRLSSTQRSIAFHAGEIWQILIAGLTYGDGDILKTMQFIVNYGRDNDTVAAIAGMILGAKVGFTGLPVEIRDEVVRVSKDVMGIDLKELAKKLVKN</sequence>
<dbReference type="EMBL" id="BSOH01000021">
    <property type="protein sequence ID" value="GLR18553.1"/>
    <property type="molecule type" value="Genomic_DNA"/>
</dbReference>
<evidence type="ECO:0000256" key="3">
    <source>
        <dbReference type="PIRSR" id="PIRSR605502-1"/>
    </source>
</evidence>
<dbReference type="SUPFAM" id="SSF101478">
    <property type="entry name" value="ADP-ribosylglycohydrolase"/>
    <property type="match status" value="1"/>
</dbReference>
<comment type="similarity">
    <text evidence="1">Belongs to the ADP-ribosylglycohydrolase family.</text>
</comment>